<dbReference type="RefSeq" id="WP_072282933.1">
    <property type="nucleotide sequence ID" value="NZ_CP015519.1"/>
</dbReference>
<evidence type="ECO:0000313" key="3">
    <source>
        <dbReference type="EMBL" id="APG26973.1"/>
    </source>
</evidence>
<dbReference type="STRING" id="1842532.A7E78_03470"/>
<organism evidence="3 4">
    <name type="scientific">Syntrophotalea acetylenivorans</name>
    <dbReference type="NCBI Taxonomy" id="1842532"/>
    <lineage>
        <taxon>Bacteria</taxon>
        <taxon>Pseudomonadati</taxon>
        <taxon>Thermodesulfobacteriota</taxon>
        <taxon>Desulfuromonadia</taxon>
        <taxon>Desulfuromonadales</taxon>
        <taxon>Syntrophotaleaceae</taxon>
        <taxon>Syntrophotalea</taxon>
    </lineage>
</organism>
<proteinExistence type="predicted"/>
<dbReference type="OrthoDB" id="5429614at2"/>
<name>A0A1L3GM12_9BACT</name>
<keyword evidence="4" id="KW-1185">Reference proteome</keyword>
<evidence type="ECO:0000256" key="1">
    <source>
        <dbReference type="SAM" id="Phobius"/>
    </source>
</evidence>
<dbReference type="Proteomes" id="UP000182517">
    <property type="component" value="Chromosome"/>
</dbReference>
<keyword evidence="1" id="KW-0812">Transmembrane</keyword>
<protein>
    <recommendedName>
        <fullName evidence="2">DUF2134 domain-containing protein</fullName>
    </recommendedName>
</protein>
<gene>
    <name evidence="3" type="ORF">A7E78_03470</name>
</gene>
<sequence length="419" mass="45112">MTSHGKLSLLRQNERGAVIALIAILLVFFIGIVAIAVDVYHLYVVRNELQNGADSGALAGARELYLDDGTAVDPNSNTIAANTAIQNASEKIPVEVDYNAGANSGDVQRGHWSFSTRQFTPNDSLTAIDIGIYTEAELDANLDYINAIRVATRRQGTPAASFFARIFGYEDFAVSAEAVAYLGYSGSLLPSDVDQPIAICEESILNGDGDYDCNMGRMLNSGNDPNAANTGGWTNFSQPCVTASKPTLDPLICAGGNPNQVNYGQGIGATGGVQDVTFNSFETCWENETDKKRVWNMTLPVIECPANNVSNCPTVVGAVNVDVVWVQRDNPDKDFTDAPREMEDWSCPDGTPGFDCWKSFVDHFNLANVSGPPITDQDYKDMFQKKAIFFLPSCEKIAPAGVTGGTNYGVLAEIPVLVD</sequence>
<keyword evidence="1" id="KW-0472">Membrane</keyword>
<evidence type="ECO:0000313" key="4">
    <source>
        <dbReference type="Proteomes" id="UP000182517"/>
    </source>
</evidence>
<dbReference type="AlphaFoldDB" id="A0A1L3GM12"/>
<accession>A0A1L3GM12</accession>
<dbReference type="KEGG" id="pef:A7E78_03470"/>
<dbReference type="InterPro" id="IPR018705">
    <property type="entry name" value="DUF2134_membrane"/>
</dbReference>
<dbReference type="Pfam" id="PF09977">
    <property type="entry name" value="Tad_C"/>
    <property type="match status" value="1"/>
</dbReference>
<feature type="domain" description="DUF2134" evidence="2">
    <location>
        <begin position="59"/>
        <end position="180"/>
    </location>
</feature>
<feature type="transmembrane region" description="Helical" evidence="1">
    <location>
        <begin position="16"/>
        <end position="43"/>
    </location>
</feature>
<evidence type="ECO:0000259" key="2">
    <source>
        <dbReference type="Pfam" id="PF09977"/>
    </source>
</evidence>
<reference evidence="3 4" key="1">
    <citation type="journal article" date="2017" name="Genome Announc.">
        <title>Complete Genome Sequences of Two Acetylene-Fermenting Pelobacter acetylenicus Strains.</title>
        <authorList>
            <person name="Sutton J.M."/>
            <person name="Baesman S.M."/>
            <person name="Fierst J.L."/>
            <person name="Poret-Peterson A.T."/>
            <person name="Oremland R.S."/>
            <person name="Dunlap D.S."/>
            <person name="Akob D.M."/>
        </authorList>
    </citation>
    <scope>NUCLEOTIDE SEQUENCE [LARGE SCALE GENOMIC DNA]</scope>
    <source>
        <strain evidence="3 4">SFB93</strain>
    </source>
</reference>
<dbReference type="EMBL" id="CP015519">
    <property type="protein sequence ID" value="APG26973.1"/>
    <property type="molecule type" value="Genomic_DNA"/>
</dbReference>
<keyword evidence="1" id="KW-1133">Transmembrane helix</keyword>